<dbReference type="SUPFAM" id="SSF53474">
    <property type="entry name" value="alpha/beta-Hydrolases"/>
    <property type="match status" value="1"/>
</dbReference>
<organism evidence="3 4">
    <name type="scientific">Aurantiacibacter zhengii</name>
    <dbReference type="NCBI Taxonomy" id="2307003"/>
    <lineage>
        <taxon>Bacteria</taxon>
        <taxon>Pseudomonadati</taxon>
        <taxon>Pseudomonadota</taxon>
        <taxon>Alphaproteobacteria</taxon>
        <taxon>Sphingomonadales</taxon>
        <taxon>Erythrobacteraceae</taxon>
        <taxon>Aurantiacibacter</taxon>
    </lineage>
</organism>
<dbReference type="Pfam" id="PF20434">
    <property type="entry name" value="BD-FAE"/>
    <property type="match status" value="1"/>
</dbReference>
<dbReference type="PANTHER" id="PTHR48081:SF9">
    <property type="entry name" value="CARBOXYLESTERASE"/>
    <property type="match status" value="1"/>
</dbReference>
<accession>A0A418NMP8</accession>
<name>A0A418NMP8_9SPHN</name>
<evidence type="ECO:0000313" key="4">
    <source>
        <dbReference type="Proteomes" id="UP000286576"/>
    </source>
</evidence>
<gene>
    <name evidence="3" type="ORF">D2V07_17925</name>
</gene>
<dbReference type="Proteomes" id="UP000286576">
    <property type="component" value="Unassembled WGS sequence"/>
</dbReference>
<dbReference type="GO" id="GO:0016787">
    <property type="term" value="F:hydrolase activity"/>
    <property type="evidence" value="ECO:0007669"/>
    <property type="project" value="UniProtKB-KW"/>
</dbReference>
<dbReference type="InterPro" id="IPR029058">
    <property type="entry name" value="AB_hydrolase_fold"/>
</dbReference>
<protein>
    <submittedName>
        <fullName evidence="3">Alpha/beta hydrolase</fullName>
    </submittedName>
</protein>
<proteinExistence type="predicted"/>
<evidence type="ECO:0000256" key="1">
    <source>
        <dbReference type="ARBA" id="ARBA00022801"/>
    </source>
</evidence>
<comment type="caution">
    <text evidence="3">The sequence shown here is derived from an EMBL/GenBank/DDBJ whole genome shotgun (WGS) entry which is preliminary data.</text>
</comment>
<dbReference type="OrthoDB" id="9771666at2"/>
<evidence type="ECO:0000259" key="2">
    <source>
        <dbReference type="Pfam" id="PF20434"/>
    </source>
</evidence>
<dbReference type="RefSeq" id="WP_119588271.1">
    <property type="nucleotide sequence ID" value="NZ_CAWODQ010000010.1"/>
</dbReference>
<evidence type="ECO:0000313" key="3">
    <source>
        <dbReference type="EMBL" id="RIV82462.1"/>
    </source>
</evidence>
<sequence length="285" mass="30201">MKIFFAIVVLAAAALGVAYWISPLLTFNTLVPKDAGGRQVAEGLAYGDGDRQALDIYAPTDADAPNLPVVVFFYGGSWNSGTREGYDFAGRALAAQGNIVVVPDYRLVPEVRFPGFVEDGAAAVAWVRRHISEYGGDPDRIVLMGHSAGAQIGAMLALDPQWLGEGRTAIRGFVGLAGPYDFAPLDTDASIAAFGEWPRVAETQPITYADETAPPALLLTGADDTVVEPRNSEALTAALVSEGVEAGMTTYPGIDHIDILIALSRPLRGRAPVLEDASRFIARVT</sequence>
<keyword evidence="1 3" id="KW-0378">Hydrolase</keyword>
<dbReference type="InterPro" id="IPR050300">
    <property type="entry name" value="GDXG_lipolytic_enzyme"/>
</dbReference>
<dbReference type="EMBL" id="QXFL01000018">
    <property type="protein sequence ID" value="RIV82462.1"/>
    <property type="molecule type" value="Genomic_DNA"/>
</dbReference>
<keyword evidence="4" id="KW-1185">Reference proteome</keyword>
<dbReference type="PANTHER" id="PTHR48081">
    <property type="entry name" value="AB HYDROLASE SUPERFAMILY PROTEIN C4A8.06C"/>
    <property type="match status" value="1"/>
</dbReference>
<dbReference type="Gene3D" id="3.40.50.1820">
    <property type="entry name" value="alpha/beta hydrolase"/>
    <property type="match status" value="1"/>
</dbReference>
<reference evidence="3 4" key="1">
    <citation type="submission" date="2018-08" db="EMBL/GenBank/DDBJ databases">
        <title>Erythrobacter zhengii sp.nov., a bacterium isolated from deep-sea sediment.</title>
        <authorList>
            <person name="Fang C."/>
            <person name="Wu Y.-H."/>
            <person name="Sun C."/>
            <person name="Wang H."/>
            <person name="Cheng H."/>
            <person name="Meng F.-X."/>
            <person name="Wang C.-S."/>
            <person name="Xu X.-W."/>
        </authorList>
    </citation>
    <scope>NUCLEOTIDE SEQUENCE [LARGE SCALE GENOMIC DNA]</scope>
    <source>
        <strain evidence="3 4">V18</strain>
    </source>
</reference>
<feature type="domain" description="BD-FAE-like" evidence="2">
    <location>
        <begin position="54"/>
        <end position="239"/>
    </location>
</feature>
<dbReference type="InterPro" id="IPR049492">
    <property type="entry name" value="BD-FAE-like_dom"/>
</dbReference>
<dbReference type="AlphaFoldDB" id="A0A418NMP8"/>